<evidence type="ECO:0000313" key="2">
    <source>
        <dbReference type="EMBL" id="PQO30759.1"/>
    </source>
</evidence>
<keyword evidence="1" id="KW-0732">Signal</keyword>
<sequence length="479" mass="52000">MHSRRAFLRSSVSGFGYLAFAALAHQQAAHAADAVTNPLASKETHFEPRAKRVIFLCMEGGPSHLDTFDYKPQLLADDGKPTPRNQGGGRGGKLLGSPFRFKQHGESGLWVSELFSDVATHADKLCVLNGMHTNLPAHAQAFLQLHCGIFQFSRPSLGAWVLYGLGTENTDLPGFVSINPPRNNGGAANYGASFLPAMYQGTRISRRGFRAGETISNLKNERRSSDAQRAQLDFIQTLNRSTAESLGGSPEIDGLISSYELAFRMQSEMPEVLDISNETASTLKMYGIEQQAGGQGRRPGMFGGGGAGPSAGGTDTFGRQCLLARRMVEAGVRFVEVTMGGWDHHLNLEESLRGSCGSVDRPIAGLLADLQQRGLLKDTLVLWGGEFGRSPYAQGDGRDHNNKGFSMWMAGGGIKGGYVHGATDEYGYEAVDGRVHIHDWHATILHLLGLDHERLTYRYAGRDMRLTDVKGHVVNDIIA</sequence>
<dbReference type="PANTHER" id="PTHR43737:SF1">
    <property type="entry name" value="DUF1501 DOMAIN-CONTAINING PROTEIN"/>
    <property type="match status" value="1"/>
</dbReference>
<dbReference type="Proteomes" id="UP000240009">
    <property type="component" value="Unassembled WGS sequence"/>
</dbReference>
<proteinExistence type="predicted"/>
<reference evidence="2 3" key="1">
    <citation type="submission" date="2018-02" db="EMBL/GenBank/DDBJ databases">
        <title>Comparative genomes isolates from brazilian mangrove.</title>
        <authorList>
            <person name="Araujo J.E."/>
            <person name="Taketani R.G."/>
            <person name="Silva M.C.P."/>
            <person name="Loureco M.V."/>
            <person name="Andreote F.D."/>
        </authorList>
    </citation>
    <scope>NUCLEOTIDE SEQUENCE [LARGE SCALE GENOMIC DNA]</scope>
    <source>
        <strain evidence="2 3">HEX-2 MGV</strain>
    </source>
</reference>
<dbReference type="Pfam" id="PF07394">
    <property type="entry name" value="DUF1501"/>
    <property type="match status" value="1"/>
</dbReference>
<dbReference type="RefSeq" id="WP_105354829.1">
    <property type="nucleotide sequence ID" value="NZ_PUIA01000038.1"/>
</dbReference>
<feature type="chain" id="PRO_5015646310" evidence="1">
    <location>
        <begin position="32"/>
        <end position="479"/>
    </location>
</feature>
<dbReference type="InterPro" id="IPR017850">
    <property type="entry name" value="Alkaline_phosphatase_core_sf"/>
</dbReference>
<dbReference type="InterPro" id="IPR010869">
    <property type="entry name" value="DUF1501"/>
</dbReference>
<evidence type="ECO:0000313" key="3">
    <source>
        <dbReference type="Proteomes" id="UP000240009"/>
    </source>
</evidence>
<dbReference type="OrthoDB" id="127333at2"/>
<dbReference type="AlphaFoldDB" id="A0A2S8FF21"/>
<evidence type="ECO:0000256" key="1">
    <source>
        <dbReference type="SAM" id="SignalP"/>
    </source>
</evidence>
<comment type="caution">
    <text evidence="2">The sequence shown here is derived from an EMBL/GenBank/DDBJ whole genome shotgun (WGS) entry which is preliminary data.</text>
</comment>
<dbReference type="Gene3D" id="3.40.720.10">
    <property type="entry name" value="Alkaline Phosphatase, subunit A"/>
    <property type="match status" value="1"/>
</dbReference>
<dbReference type="PROSITE" id="PS51318">
    <property type="entry name" value="TAT"/>
    <property type="match status" value="1"/>
</dbReference>
<organism evidence="2 3">
    <name type="scientific">Blastopirellula marina</name>
    <dbReference type="NCBI Taxonomy" id="124"/>
    <lineage>
        <taxon>Bacteria</taxon>
        <taxon>Pseudomonadati</taxon>
        <taxon>Planctomycetota</taxon>
        <taxon>Planctomycetia</taxon>
        <taxon>Pirellulales</taxon>
        <taxon>Pirellulaceae</taxon>
        <taxon>Blastopirellula</taxon>
    </lineage>
</organism>
<dbReference type="SUPFAM" id="SSF53649">
    <property type="entry name" value="Alkaline phosphatase-like"/>
    <property type="match status" value="1"/>
</dbReference>
<feature type="signal peptide" evidence="1">
    <location>
        <begin position="1"/>
        <end position="31"/>
    </location>
</feature>
<protein>
    <submittedName>
        <fullName evidence="2">DUF1501 domain-containing protein</fullName>
    </submittedName>
</protein>
<dbReference type="EMBL" id="PUIA01000038">
    <property type="protein sequence ID" value="PQO30759.1"/>
    <property type="molecule type" value="Genomic_DNA"/>
</dbReference>
<dbReference type="InterPro" id="IPR006311">
    <property type="entry name" value="TAT_signal"/>
</dbReference>
<dbReference type="PANTHER" id="PTHR43737">
    <property type="entry name" value="BLL7424 PROTEIN"/>
    <property type="match status" value="1"/>
</dbReference>
<gene>
    <name evidence="2" type="ORF">C5Y96_14975</name>
</gene>
<accession>A0A2S8FF21</accession>
<name>A0A2S8FF21_9BACT</name>